<accession>A0ABQ9E3B6</accession>
<comment type="caution">
    <text evidence="1">The sequence shown here is derived from an EMBL/GenBank/DDBJ whole genome shotgun (WGS) entry which is preliminary data.</text>
</comment>
<gene>
    <name evidence="1" type="ORF">KUTeg_021447</name>
</gene>
<name>A0ABQ9E3B6_TEGGR</name>
<dbReference type="EMBL" id="JARBDR010000919">
    <property type="protein sequence ID" value="KAJ8299928.1"/>
    <property type="molecule type" value="Genomic_DNA"/>
</dbReference>
<dbReference type="Proteomes" id="UP001217089">
    <property type="component" value="Unassembled WGS sequence"/>
</dbReference>
<sequence length="77" mass="8960">MSMLPVCRKYYPAYSPNLGIQLMKVGKIQFYLGQLQDSYQTFTQAENILSVSHGKKHYICGQLKELMNQNCEELRLQ</sequence>
<keyword evidence="2" id="KW-1185">Reference proteome</keyword>
<dbReference type="Gene3D" id="1.25.40.10">
    <property type="entry name" value="Tetratricopeptide repeat domain"/>
    <property type="match status" value="1"/>
</dbReference>
<proteinExistence type="predicted"/>
<evidence type="ECO:0000313" key="2">
    <source>
        <dbReference type="Proteomes" id="UP001217089"/>
    </source>
</evidence>
<organism evidence="1 2">
    <name type="scientific">Tegillarca granosa</name>
    <name type="common">Malaysian cockle</name>
    <name type="synonym">Anadara granosa</name>
    <dbReference type="NCBI Taxonomy" id="220873"/>
    <lineage>
        <taxon>Eukaryota</taxon>
        <taxon>Metazoa</taxon>
        <taxon>Spiralia</taxon>
        <taxon>Lophotrochozoa</taxon>
        <taxon>Mollusca</taxon>
        <taxon>Bivalvia</taxon>
        <taxon>Autobranchia</taxon>
        <taxon>Pteriomorphia</taxon>
        <taxon>Arcoida</taxon>
        <taxon>Arcoidea</taxon>
        <taxon>Arcidae</taxon>
        <taxon>Tegillarca</taxon>
    </lineage>
</organism>
<protein>
    <submittedName>
        <fullName evidence="1">Uncharacterized protein</fullName>
    </submittedName>
</protein>
<reference evidence="1 2" key="1">
    <citation type="submission" date="2022-12" db="EMBL/GenBank/DDBJ databases">
        <title>Chromosome-level genome of Tegillarca granosa.</title>
        <authorList>
            <person name="Kim J."/>
        </authorList>
    </citation>
    <scope>NUCLEOTIDE SEQUENCE [LARGE SCALE GENOMIC DNA]</scope>
    <source>
        <strain evidence="1">Teg-2019</strain>
        <tissue evidence="1">Adductor muscle</tissue>
    </source>
</reference>
<evidence type="ECO:0000313" key="1">
    <source>
        <dbReference type="EMBL" id="KAJ8299928.1"/>
    </source>
</evidence>
<dbReference type="InterPro" id="IPR011990">
    <property type="entry name" value="TPR-like_helical_dom_sf"/>
</dbReference>